<evidence type="ECO:0000313" key="2">
    <source>
        <dbReference type="EMBL" id="KAF4626085.1"/>
    </source>
</evidence>
<dbReference type="EMBL" id="JAAMPI010001229">
    <property type="protein sequence ID" value="KAF4626085.1"/>
    <property type="molecule type" value="Genomic_DNA"/>
</dbReference>
<dbReference type="InterPro" id="IPR011333">
    <property type="entry name" value="SKP1/BTB/POZ_sf"/>
</dbReference>
<feature type="region of interest" description="Disordered" evidence="1">
    <location>
        <begin position="1"/>
        <end position="60"/>
    </location>
</feature>
<comment type="caution">
    <text evidence="2">The sequence shown here is derived from an EMBL/GenBank/DDBJ whole genome shotgun (WGS) entry which is preliminary data.</text>
</comment>
<evidence type="ECO:0000313" key="3">
    <source>
        <dbReference type="Proteomes" id="UP000566819"/>
    </source>
</evidence>
<evidence type="ECO:0000256" key="1">
    <source>
        <dbReference type="SAM" id="MobiDB-lite"/>
    </source>
</evidence>
<feature type="compositionally biased region" description="Polar residues" evidence="1">
    <location>
        <begin position="17"/>
        <end position="28"/>
    </location>
</feature>
<dbReference type="Proteomes" id="UP000566819">
    <property type="component" value="Unassembled WGS sequence"/>
</dbReference>
<organism evidence="2 3">
    <name type="scientific">Cudoniella acicularis</name>
    <dbReference type="NCBI Taxonomy" id="354080"/>
    <lineage>
        <taxon>Eukaryota</taxon>
        <taxon>Fungi</taxon>
        <taxon>Dikarya</taxon>
        <taxon>Ascomycota</taxon>
        <taxon>Pezizomycotina</taxon>
        <taxon>Leotiomycetes</taxon>
        <taxon>Helotiales</taxon>
        <taxon>Tricladiaceae</taxon>
        <taxon>Cudoniella</taxon>
    </lineage>
</organism>
<accession>A0A8H4VZI9</accession>
<gene>
    <name evidence="2" type="ORF">G7Y89_g12074</name>
</gene>
<reference evidence="2 3" key="1">
    <citation type="submission" date="2020-03" db="EMBL/GenBank/DDBJ databases">
        <title>Draft Genome Sequence of Cudoniella acicularis.</title>
        <authorList>
            <person name="Buettner E."/>
            <person name="Kellner H."/>
        </authorList>
    </citation>
    <scope>NUCLEOTIDE SEQUENCE [LARGE SCALE GENOMIC DNA]</scope>
    <source>
        <strain evidence="2 3">DSM 108380</strain>
    </source>
</reference>
<dbReference type="AlphaFoldDB" id="A0A8H4VZI9"/>
<proteinExistence type="predicted"/>
<keyword evidence="3" id="KW-1185">Reference proteome</keyword>
<dbReference type="OrthoDB" id="3548355at2759"/>
<name>A0A8H4VZI9_9HELO</name>
<evidence type="ECO:0008006" key="4">
    <source>
        <dbReference type="Google" id="ProtNLM"/>
    </source>
</evidence>
<dbReference type="Gene3D" id="3.30.710.10">
    <property type="entry name" value="Potassium Channel Kv1.1, Chain A"/>
    <property type="match status" value="1"/>
</dbReference>
<protein>
    <recommendedName>
        <fullName evidence="4">BTB domain-containing protein</fullName>
    </recommendedName>
</protein>
<sequence length="306" mass="34285">MDSTPMASRGRKPNESPAATANKPSLSGQKGAMSVGNAPAQGELVEASSSPSKKKSPPSFQNIKYPNEVVTFRIIDTKNKYLVHKEFAIYHSSVLAKAFEEKNEYTFGVFSDDAVRPLIQWLYTQSIDGYLSHEDSLKIPANPASSEIGREVMFQVHKEQCAVAELWALARWLCMPDLQNLAVDQLRRLARKYRTLPTSPEFGNRIGATGVPLRKAVVHTWAWLFSIGGDQARRDCSDLISTWPYSLLTDIVMTIAKKAADKEYRIQNEVNDKLYHVDENGIFYVKAAESDNNSQVPKKRKAEESN</sequence>